<organism evidence="3 4">
    <name type="scientific">Agrococcus baldri</name>
    <dbReference type="NCBI Taxonomy" id="153730"/>
    <lineage>
        <taxon>Bacteria</taxon>
        <taxon>Bacillati</taxon>
        <taxon>Actinomycetota</taxon>
        <taxon>Actinomycetes</taxon>
        <taxon>Micrococcales</taxon>
        <taxon>Microbacteriaceae</taxon>
        <taxon>Agrococcus</taxon>
    </lineage>
</organism>
<dbReference type="EMBL" id="FOZN01000001">
    <property type="protein sequence ID" value="SFS03785.1"/>
    <property type="molecule type" value="Genomic_DNA"/>
</dbReference>
<reference evidence="3 4" key="1">
    <citation type="submission" date="2016-10" db="EMBL/GenBank/DDBJ databases">
        <authorList>
            <person name="Varghese N."/>
            <person name="Submissions S."/>
        </authorList>
    </citation>
    <scope>NUCLEOTIDE SEQUENCE [LARGE SCALE GENOMIC DNA]</scope>
    <source>
        <strain evidence="3 4">IAM 15147</strain>
    </source>
</reference>
<dbReference type="PROSITE" id="PS00086">
    <property type="entry name" value="CYTOCHROME_P450"/>
    <property type="match status" value="1"/>
</dbReference>
<comment type="similarity">
    <text evidence="1 2">Belongs to the cytochrome P450 family.</text>
</comment>
<accession>A0AA94HL34</accession>
<dbReference type="PANTHER" id="PTHR46696">
    <property type="entry name" value="P450, PUTATIVE (EUROFUNG)-RELATED"/>
    <property type="match status" value="1"/>
</dbReference>
<dbReference type="RefSeq" id="WP_092916000.1">
    <property type="nucleotide sequence ID" value="NZ_FOZN01000001.1"/>
</dbReference>
<dbReference type="PANTHER" id="PTHR46696:SF6">
    <property type="entry name" value="P450, PUTATIVE (EUROFUNG)-RELATED"/>
    <property type="match status" value="1"/>
</dbReference>
<dbReference type="Gene3D" id="1.10.630.10">
    <property type="entry name" value="Cytochrome P450"/>
    <property type="match status" value="1"/>
</dbReference>
<dbReference type="Pfam" id="PF00067">
    <property type="entry name" value="p450"/>
    <property type="match status" value="1"/>
</dbReference>
<dbReference type="GO" id="GO:0004497">
    <property type="term" value="F:monooxygenase activity"/>
    <property type="evidence" value="ECO:0007669"/>
    <property type="project" value="UniProtKB-KW"/>
</dbReference>
<dbReference type="InterPro" id="IPR017972">
    <property type="entry name" value="Cyt_P450_CS"/>
</dbReference>
<gene>
    <name evidence="3" type="ORF">SAMN04487783_0784</name>
</gene>
<dbReference type="GO" id="GO:0005506">
    <property type="term" value="F:iron ion binding"/>
    <property type="evidence" value="ECO:0007669"/>
    <property type="project" value="InterPro"/>
</dbReference>
<protein>
    <submittedName>
        <fullName evidence="3">Cytochrome P450</fullName>
    </submittedName>
</protein>
<keyword evidence="2" id="KW-0408">Iron</keyword>
<evidence type="ECO:0000256" key="1">
    <source>
        <dbReference type="ARBA" id="ARBA00010617"/>
    </source>
</evidence>
<dbReference type="Proteomes" id="UP000198506">
    <property type="component" value="Unassembled WGS sequence"/>
</dbReference>
<keyword evidence="4" id="KW-1185">Reference proteome</keyword>
<evidence type="ECO:0000256" key="2">
    <source>
        <dbReference type="RuleBase" id="RU000461"/>
    </source>
</evidence>
<keyword evidence="2" id="KW-0479">Metal-binding</keyword>
<evidence type="ECO:0000313" key="4">
    <source>
        <dbReference type="Proteomes" id="UP000198506"/>
    </source>
</evidence>
<dbReference type="GO" id="GO:0020037">
    <property type="term" value="F:heme binding"/>
    <property type="evidence" value="ECO:0007669"/>
    <property type="project" value="InterPro"/>
</dbReference>
<keyword evidence="2" id="KW-0560">Oxidoreductase</keyword>
<dbReference type="InterPro" id="IPR001128">
    <property type="entry name" value="Cyt_P450"/>
</dbReference>
<comment type="caution">
    <text evidence="3">The sequence shown here is derived from an EMBL/GenBank/DDBJ whole genome shotgun (WGS) entry which is preliminary data.</text>
</comment>
<dbReference type="SUPFAM" id="SSF48264">
    <property type="entry name" value="Cytochrome P450"/>
    <property type="match status" value="1"/>
</dbReference>
<dbReference type="InterPro" id="IPR036396">
    <property type="entry name" value="Cyt_P450_sf"/>
</dbReference>
<keyword evidence="2" id="KW-0349">Heme</keyword>
<evidence type="ECO:0000313" key="3">
    <source>
        <dbReference type="EMBL" id="SFS03785.1"/>
    </source>
</evidence>
<dbReference type="AlphaFoldDB" id="A0AA94HL34"/>
<name>A0AA94HL34_9MICO</name>
<keyword evidence="2" id="KW-0503">Monooxygenase</keyword>
<proteinExistence type="inferred from homology"/>
<sequence length="361" mass="39376">MTAHEPRPSRTVSRRFGDHAAVVAVATDPETFSSAVSRHLQVPNGLDGEAHRRARAMLDPFLDAQRVAAYTPAFVRVAQQLLEQLAGRAAFDAVSELGARYAVRAQSAWLGWPASIEDDLLQWVADNRAATRSGDRTRLAGVAVRFDAIVRARVEERMGADAPDDLTTELVRTRDAEGMPLSQEVLVSVLRNWTGGDLASLALCVGVVVAWLTEHPEHAERLAAADDAELDAVLDEILRLDDPFLANRRIATRATEVAGCPVAHEEVVALDWREANVDPARFEHPHAFDPHGNASANLVWGIGPHVCPGRPLATLQLRVLTRELLRTGSVRAAEEHGGVERETPPAGGYRRFMAALERHDA</sequence>
<dbReference type="InterPro" id="IPR002397">
    <property type="entry name" value="Cyt_P450_B"/>
</dbReference>
<dbReference type="GO" id="GO:0016705">
    <property type="term" value="F:oxidoreductase activity, acting on paired donors, with incorporation or reduction of molecular oxygen"/>
    <property type="evidence" value="ECO:0007669"/>
    <property type="project" value="InterPro"/>
</dbReference>
<dbReference type="PRINTS" id="PR00359">
    <property type="entry name" value="BP450"/>
</dbReference>